<keyword evidence="4" id="KW-1185">Reference proteome</keyword>
<protein>
    <submittedName>
        <fullName evidence="3">Kinase-like protein</fullName>
    </submittedName>
</protein>
<dbReference type="PROSITE" id="PS00108">
    <property type="entry name" value="PROTEIN_KINASE_ST"/>
    <property type="match status" value="1"/>
</dbReference>
<reference evidence="3" key="2">
    <citation type="submission" date="2023-05" db="EMBL/GenBank/DDBJ databases">
        <authorList>
            <consortium name="Lawrence Berkeley National Laboratory"/>
            <person name="Steindorff A."/>
            <person name="Hensen N."/>
            <person name="Bonometti L."/>
            <person name="Westerberg I."/>
            <person name="Brannstrom I.O."/>
            <person name="Guillou S."/>
            <person name="Cros-Aarteil S."/>
            <person name="Calhoun S."/>
            <person name="Haridas S."/>
            <person name="Kuo A."/>
            <person name="Mondo S."/>
            <person name="Pangilinan J."/>
            <person name="Riley R."/>
            <person name="Labutti K."/>
            <person name="Andreopoulos B."/>
            <person name="Lipzen A."/>
            <person name="Chen C."/>
            <person name="Yanf M."/>
            <person name="Daum C."/>
            <person name="Ng V."/>
            <person name="Clum A."/>
            <person name="Ohm R."/>
            <person name="Martin F."/>
            <person name="Silar P."/>
            <person name="Natvig D."/>
            <person name="Lalanne C."/>
            <person name="Gautier V."/>
            <person name="Ament-Velasquez S.L."/>
            <person name="Kruys A."/>
            <person name="Hutchinson M.I."/>
            <person name="Powell A.J."/>
            <person name="Barry K."/>
            <person name="Miller A.N."/>
            <person name="Grigoriev I.V."/>
            <person name="Debuchy R."/>
            <person name="Gladieux P."/>
            <person name="Thoren M.H."/>
            <person name="Johannesson H."/>
        </authorList>
    </citation>
    <scope>NUCLEOTIDE SEQUENCE</scope>
    <source>
        <strain evidence="3">CBS 508.74</strain>
    </source>
</reference>
<dbReference type="GO" id="GO:0005634">
    <property type="term" value="C:nucleus"/>
    <property type="evidence" value="ECO:0007669"/>
    <property type="project" value="TreeGrafter"/>
</dbReference>
<organism evidence="3 4">
    <name type="scientific">Canariomyces notabilis</name>
    <dbReference type="NCBI Taxonomy" id="2074819"/>
    <lineage>
        <taxon>Eukaryota</taxon>
        <taxon>Fungi</taxon>
        <taxon>Dikarya</taxon>
        <taxon>Ascomycota</taxon>
        <taxon>Pezizomycotina</taxon>
        <taxon>Sordariomycetes</taxon>
        <taxon>Sordariomycetidae</taxon>
        <taxon>Sordariales</taxon>
        <taxon>Chaetomiaceae</taxon>
        <taxon>Canariomyces</taxon>
    </lineage>
</organism>
<dbReference type="Proteomes" id="UP001302812">
    <property type="component" value="Unassembled WGS sequence"/>
</dbReference>
<feature type="domain" description="Protein kinase" evidence="2">
    <location>
        <begin position="1"/>
        <end position="312"/>
    </location>
</feature>
<dbReference type="EMBL" id="MU853364">
    <property type="protein sequence ID" value="KAK4108298.1"/>
    <property type="molecule type" value="Genomic_DNA"/>
</dbReference>
<reference evidence="3" key="1">
    <citation type="journal article" date="2023" name="Mol. Phylogenet. Evol.">
        <title>Genome-scale phylogeny and comparative genomics of the fungal order Sordariales.</title>
        <authorList>
            <person name="Hensen N."/>
            <person name="Bonometti L."/>
            <person name="Westerberg I."/>
            <person name="Brannstrom I.O."/>
            <person name="Guillou S."/>
            <person name="Cros-Aarteil S."/>
            <person name="Calhoun S."/>
            <person name="Haridas S."/>
            <person name="Kuo A."/>
            <person name="Mondo S."/>
            <person name="Pangilinan J."/>
            <person name="Riley R."/>
            <person name="LaButti K."/>
            <person name="Andreopoulos B."/>
            <person name="Lipzen A."/>
            <person name="Chen C."/>
            <person name="Yan M."/>
            <person name="Daum C."/>
            <person name="Ng V."/>
            <person name="Clum A."/>
            <person name="Steindorff A."/>
            <person name="Ohm R.A."/>
            <person name="Martin F."/>
            <person name="Silar P."/>
            <person name="Natvig D.O."/>
            <person name="Lalanne C."/>
            <person name="Gautier V."/>
            <person name="Ament-Velasquez S.L."/>
            <person name="Kruys A."/>
            <person name="Hutchinson M.I."/>
            <person name="Powell A.J."/>
            <person name="Barry K."/>
            <person name="Miller A.N."/>
            <person name="Grigoriev I.V."/>
            <person name="Debuchy R."/>
            <person name="Gladieux P."/>
            <person name="Hiltunen Thoren M."/>
            <person name="Johannesson H."/>
        </authorList>
    </citation>
    <scope>NUCLEOTIDE SEQUENCE</scope>
    <source>
        <strain evidence="3">CBS 508.74</strain>
    </source>
</reference>
<dbReference type="InterPro" id="IPR000719">
    <property type="entry name" value="Prot_kinase_dom"/>
</dbReference>
<dbReference type="PANTHER" id="PTHR44167:SF24">
    <property type="entry name" value="SERINE_THREONINE-PROTEIN KINASE CHK2"/>
    <property type="match status" value="1"/>
</dbReference>
<dbReference type="RefSeq" id="XP_064665868.1">
    <property type="nucleotide sequence ID" value="XM_064818916.1"/>
</dbReference>
<dbReference type="Gene3D" id="1.10.510.10">
    <property type="entry name" value="Transferase(Phosphotransferase) domain 1"/>
    <property type="match status" value="1"/>
</dbReference>
<evidence type="ECO:0000259" key="2">
    <source>
        <dbReference type="PROSITE" id="PS50011"/>
    </source>
</evidence>
<evidence type="ECO:0000256" key="1">
    <source>
        <dbReference type="SAM" id="MobiDB-lite"/>
    </source>
</evidence>
<dbReference type="PROSITE" id="PS50011">
    <property type="entry name" value="PROTEIN_KINASE_DOM"/>
    <property type="match status" value="1"/>
</dbReference>
<comment type="caution">
    <text evidence="3">The sequence shown here is derived from an EMBL/GenBank/DDBJ whole genome shotgun (WGS) entry which is preliminary data.</text>
</comment>
<dbReference type="SUPFAM" id="SSF56112">
    <property type="entry name" value="Protein kinase-like (PK-like)"/>
    <property type="match status" value="1"/>
</dbReference>
<gene>
    <name evidence="3" type="ORF">N656DRAFT_839849</name>
</gene>
<dbReference type="InterPro" id="IPR011009">
    <property type="entry name" value="Kinase-like_dom_sf"/>
</dbReference>
<dbReference type="Pfam" id="PF00069">
    <property type="entry name" value="Pkinase"/>
    <property type="match status" value="1"/>
</dbReference>
<evidence type="ECO:0000313" key="4">
    <source>
        <dbReference type="Proteomes" id="UP001302812"/>
    </source>
</evidence>
<keyword evidence="3" id="KW-0808">Transferase</keyword>
<dbReference type="AlphaFoldDB" id="A0AAN6T840"/>
<proteinExistence type="predicted"/>
<dbReference type="PANTHER" id="PTHR44167">
    <property type="entry name" value="OVARIAN-SPECIFIC SERINE/THREONINE-PROTEIN KINASE LOK-RELATED"/>
    <property type="match status" value="1"/>
</dbReference>
<feature type="region of interest" description="Disordered" evidence="1">
    <location>
        <begin position="299"/>
        <end position="331"/>
    </location>
</feature>
<dbReference type="GO" id="GO:0005524">
    <property type="term" value="F:ATP binding"/>
    <property type="evidence" value="ECO:0007669"/>
    <property type="project" value="InterPro"/>
</dbReference>
<dbReference type="GeneID" id="89943042"/>
<sequence length="331" mass="37739">MTSLLTIGQRLRGHLSTYSIVRELHRAADQGAVFLATDQQNESCIVKSIKGHWRLQNEADMLKHYQDKTPYLRPLLDEIIEPPDPPSIVLKHLDSDLLTESNRKRLSRPEIKQVARCVLQALQVLHKDGMVHTDIKLNNIFVNYGQGQRFSEIQLGDCGGVVSQDSEFAKGHLIGAGFTRSPEATFQIPWGTATDIWSFGNAILSLLYGGNYHLFNPAIDGLRPEDDEYELTVLKRMYKFFGPFPRSYEDFHDKETMIFVNYLNNEGPPEKPFRLVTKREIPPADNVFIRNIMKLDPRDRPTAEQLLQDEWFTEESEDTRDPLPGEGGDAA</sequence>
<name>A0AAN6T840_9PEZI</name>
<keyword evidence="3" id="KW-0418">Kinase</keyword>
<evidence type="ECO:0000313" key="3">
    <source>
        <dbReference type="EMBL" id="KAK4108298.1"/>
    </source>
</evidence>
<dbReference type="SMART" id="SM00220">
    <property type="entry name" value="S_TKc"/>
    <property type="match status" value="1"/>
</dbReference>
<dbReference type="GO" id="GO:0004674">
    <property type="term" value="F:protein serine/threonine kinase activity"/>
    <property type="evidence" value="ECO:0007669"/>
    <property type="project" value="TreeGrafter"/>
</dbReference>
<accession>A0AAN6T840</accession>
<dbReference type="GO" id="GO:0044773">
    <property type="term" value="P:mitotic DNA damage checkpoint signaling"/>
    <property type="evidence" value="ECO:0007669"/>
    <property type="project" value="TreeGrafter"/>
</dbReference>
<dbReference type="InterPro" id="IPR008271">
    <property type="entry name" value="Ser/Thr_kinase_AS"/>
</dbReference>